<comment type="caution">
    <text evidence="2">The sequence shown here is derived from an EMBL/GenBank/DDBJ whole genome shotgun (WGS) entry which is preliminary data.</text>
</comment>
<evidence type="ECO:0000313" key="2">
    <source>
        <dbReference type="EMBL" id="RFC67012.1"/>
    </source>
</evidence>
<sequence>MKTLGQGASLPKRGHNGGPRLDNERSSRPWGKGPVGTYYYWRAAHDAAWRNIPRDTVLRRLERAASIGLTWREYTLEILERGRYLSLPDDSARIAEIKAARRSRRRMAD</sequence>
<evidence type="ECO:0000256" key="1">
    <source>
        <dbReference type="SAM" id="MobiDB-lite"/>
    </source>
</evidence>
<gene>
    <name evidence="2" type="ORF">DY251_14370</name>
</gene>
<keyword evidence="3" id="KW-1185">Reference proteome</keyword>
<reference evidence="3" key="1">
    <citation type="submission" date="2018-08" db="EMBL/GenBank/DDBJ databases">
        <authorList>
            <person name="Im W.T."/>
        </authorList>
    </citation>
    <scope>NUCLEOTIDE SEQUENCE [LARGE SCALE GENOMIC DNA]</scope>
    <source>
        <strain evidence="3">LA-28</strain>
    </source>
</reference>
<name>A0A371XCR4_9HYPH</name>
<dbReference type="EMBL" id="QURN01000010">
    <property type="protein sequence ID" value="RFC67012.1"/>
    <property type="molecule type" value="Genomic_DNA"/>
</dbReference>
<accession>A0A371XCR4</accession>
<dbReference type="Proteomes" id="UP000262379">
    <property type="component" value="Unassembled WGS sequence"/>
</dbReference>
<proteinExistence type="predicted"/>
<dbReference type="AlphaFoldDB" id="A0A371XCR4"/>
<evidence type="ECO:0000313" key="3">
    <source>
        <dbReference type="Proteomes" id="UP000262379"/>
    </source>
</evidence>
<organism evidence="2 3">
    <name type="scientific">Mesorhizobium denitrificans</name>
    <dbReference type="NCBI Taxonomy" id="2294114"/>
    <lineage>
        <taxon>Bacteria</taxon>
        <taxon>Pseudomonadati</taxon>
        <taxon>Pseudomonadota</taxon>
        <taxon>Alphaproteobacteria</taxon>
        <taxon>Hyphomicrobiales</taxon>
        <taxon>Phyllobacteriaceae</taxon>
        <taxon>Mesorhizobium</taxon>
    </lineage>
</organism>
<dbReference type="RefSeq" id="WP_116624593.1">
    <property type="nucleotide sequence ID" value="NZ_QURN01000010.1"/>
</dbReference>
<feature type="region of interest" description="Disordered" evidence="1">
    <location>
        <begin position="1"/>
        <end position="33"/>
    </location>
</feature>
<protein>
    <submittedName>
        <fullName evidence="2">Uncharacterized protein</fullName>
    </submittedName>
</protein>